<dbReference type="RefSeq" id="WP_252855176.1">
    <property type="nucleotide sequence ID" value="NZ_JAMXLR010000088.1"/>
</dbReference>
<sequence length="188" mass="21447">MSAAFQLKVTLIHSNPPIWRRILVPEGSLDDLHEWIQTAMGWEDAHLHRFEIQGKQYGDPRMLDDGFGESNVIDSCDVDLADLFDRPRPVKKFTYEYDFGDGWVHELEFEGIVGPPRGKKPPCCLEGERACPPEDCGGVWGYAHLLDVLADPKHEEYEDYAEWFPEGIDSEAFRPAEATKVMRRGLPT</sequence>
<comment type="caution">
    <text evidence="2">The sequence shown here is derived from an EMBL/GenBank/DDBJ whole genome shotgun (WGS) entry which is preliminary data.</text>
</comment>
<dbReference type="SUPFAM" id="SSF159941">
    <property type="entry name" value="MM3350-like"/>
    <property type="match status" value="1"/>
</dbReference>
<proteinExistence type="predicted"/>
<dbReference type="InterPro" id="IPR024047">
    <property type="entry name" value="MM3350-like_sf"/>
</dbReference>
<evidence type="ECO:0000313" key="2">
    <source>
        <dbReference type="EMBL" id="MCO6047063.1"/>
    </source>
</evidence>
<dbReference type="PANTHER" id="PTHR41878">
    <property type="entry name" value="LEXA REPRESSOR-RELATED"/>
    <property type="match status" value="1"/>
</dbReference>
<evidence type="ECO:0000259" key="1">
    <source>
        <dbReference type="Pfam" id="PF07929"/>
    </source>
</evidence>
<dbReference type="Pfam" id="PF07929">
    <property type="entry name" value="PRiA4_ORF3"/>
    <property type="match status" value="1"/>
</dbReference>
<evidence type="ECO:0000313" key="3">
    <source>
        <dbReference type="Proteomes" id="UP001155241"/>
    </source>
</evidence>
<protein>
    <submittedName>
        <fullName evidence="2">Plasmid pRiA4b ORF-3 family protein</fullName>
    </submittedName>
</protein>
<dbReference type="Gene3D" id="3.10.290.30">
    <property type="entry name" value="MM3350-like"/>
    <property type="match status" value="1"/>
</dbReference>
<dbReference type="PANTHER" id="PTHR41878:SF1">
    <property type="entry name" value="TNPR PROTEIN"/>
    <property type="match status" value="1"/>
</dbReference>
<reference evidence="2" key="1">
    <citation type="submission" date="2022-06" db="EMBL/GenBank/DDBJ databases">
        <title>Aeoliella straminimaris, a novel planctomycete from sediments.</title>
        <authorList>
            <person name="Vitorino I.R."/>
            <person name="Lage O.M."/>
        </authorList>
    </citation>
    <scope>NUCLEOTIDE SEQUENCE</scope>
    <source>
        <strain evidence="2">ICT_H6.2</strain>
    </source>
</reference>
<dbReference type="AlphaFoldDB" id="A0A9X2FF51"/>
<dbReference type="InterPro" id="IPR012912">
    <property type="entry name" value="Plasmid_pRiA4b_Orf3-like"/>
</dbReference>
<accession>A0A9X2FF51</accession>
<dbReference type="EMBL" id="JAMXLR010000088">
    <property type="protein sequence ID" value="MCO6047063.1"/>
    <property type="molecule type" value="Genomic_DNA"/>
</dbReference>
<name>A0A9X2FF51_9BACT</name>
<gene>
    <name evidence="2" type="ORF">NG895_24460</name>
</gene>
<feature type="domain" description="Plasmid pRiA4b Orf3-like" evidence="1">
    <location>
        <begin position="4"/>
        <end position="175"/>
    </location>
</feature>
<keyword evidence="3" id="KW-1185">Reference proteome</keyword>
<organism evidence="2 3">
    <name type="scientific">Aeoliella straminimaris</name>
    <dbReference type="NCBI Taxonomy" id="2954799"/>
    <lineage>
        <taxon>Bacteria</taxon>
        <taxon>Pseudomonadati</taxon>
        <taxon>Planctomycetota</taxon>
        <taxon>Planctomycetia</taxon>
        <taxon>Pirellulales</taxon>
        <taxon>Lacipirellulaceae</taxon>
        <taxon>Aeoliella</taxon>
    </lineage>
</organism>
<dbReference type="Proteomes" id="UP001155241">
    <property type="component" value="Unassembled WGS sequence"/>
</dbReference>